<keyword evidence="10" id="KW-1185">Reference proteome</keyword>
<comment type="caution">
    <text evidence="9">The sequence shown here is derived from an EMBL/GenBank/DDBJ whole genome shotgun (WGS) entry which is preliminary data.</text>
</comment>
<organism evidence="9 10">
    <name type="scientific">Kouleothrix aurantiaca</name>
    <dbReference type="NCBI Taxonomy" id="186479"/>
    <lineage>
        <taxon>Bacteria</taxon>
        <taxon>Bacillati</taxon>
        <taxon>Chloroflexota</taxon>
        <taxon>Chloroflexia</taxon>
        <taxon>Chloroflexales</taxon>
        <taxon>Roseiflexineae</taxon>
        <taxon>Roseiflexaceae</taxon>
        <taxon>Kouleothrix</taxon>
    </lineage>
</organism>
<dbReference type="GO" id="GO:0003677">
    <property type="term" value="F:DNA binding"/>
    <property type="evidence" value="ECO:0007669"/>
    <property type="project" value="UniProtKB-KW"/>
</dbReference>
<dbReference type="EMBL" id="LJCR01001292">
    <property type="protein sequence ID" value="KPV50630.1"/>
    <property type="molecule type" value="Genomic_DNA"/>
</dbReference>
<dbReference type="CDD" id="cd00338">
    <property type="entry name" value="Ser_Recombinase"/>
    <property type="match status" value="1"/>
</dbReference>
<reference evidence="9 10" key="1">
    <citation type="submission" date="2015-09" db="EMBL/GenBank/DDBJ databases">
        <title>Draft genome sequence of Kouleothrix aurantiaca JCM 19913.</title>
        <authorList>
            <person name="Hemp J."/>
        </authorList>
    </citation>
    <scope>NUCLEOTIDE SEQUENCE [LARGE SCALE GENOMIC DNA]</scope>
    <source>
        <strain evidence="9 10">COM-B</strain>
    </source>
</reference>
<proteinExistence type="predicted"/>
<feature type="non-terminal residue" evidence="9">
    <location>
        <position position="234"/>
    </location>
</feature>
<dbReference type="PANTHER" id="PTHR30461:SF23">
    <property type="entry name" value="DNA RECOMBINASE-RELATED"/>
    <property type="match status" value="1"/>
</dbReference>
<feature type="active site" description="O-(5'-phospho-DNA)-serine intermediate" evidence="4 5">
    <location>
        <position position="24"/>
    </location>
</feature>
<dbReference type="GO" id="GO:0015074">
    <property type="term" value="P:DNA integration"/>
    <property type="evidence" value="ECO:0007669"/>
    <property type="project" value="UniProtKB-KW"/>
</dbReference>
<dbReference type="PROSITE" id="PS00397">
    <property type="entry name" value="RECOMBINASES_1"/>
    <property type="match status" value="1"/>
</dbReference>
<evidence type="ECO:0000313" key="10">
    <source>
        <dbReference type="Proteomes" id="UP000050509"/>
    </source>
</evidence>
<protein>
    <recommendedName>
        <fullName evidence="11">Resolvase</fullName>
    </recommendedName>
</protein>
<dbReference type="SMART" id="SM00857">
    <property type="entry name" value="Resolvase"/>
    <property type="match status" value="1"/>
</dbReference>
<gene>
    <name evidence="9" type="ORF">SE17_25800</name>
</gene>
<keyword evidence="2" id="KW-0238">DNA-binding</keyword>
<feature type="domain" description="Recombinase" evidence="8">
    <location>
        <begin position="173"/>
        <end position="234"/>
    </location>
</feature>
<dbReference type="InterPro" id="IPR006118">
    <property type="entry name" value="Recombinase_CS"/>
</dbReference>
<evidence type="ECO:0000256" key="4">
    <source>
        <dbReference type="PIRSR" id="PIRSR606118-50"/>
    </source>
</evidence>
<dbReference type="Gene3D" id="3.40.50.1390">
    <property type="entry name" value="Resolvase, N-terminal catalytic domain"/>
    <property type="match status" value="1"/>
</dbReference>
<feature type="region of interest" description="Disordered" evidence="6">
    <location>
        <begin position="153"/>
        <end position="174"/>
    </location>
</feature>
<dbReference type="InterPro" id="IPR011109">
    <property type="entry name" value="DNA_bind_recombinase_dom"/>
</dbReference>
<sequence>MARRPLQTDRHVQRLRIAIYVRVSTDDQADNGYGIEVQLQQCKAMAMVKNGDVVGIYDDAGISGTKGEAKRPELARLMRDIRSGKLDMVIIAALDRLGRNTRIILDLIERMTDEGVEIVSCKESLDTSTPTGKFVLTMFAALAQLDRDNIVKRTTDGRDARGRKDGEKGGNVPLGFTRNDEGIVVDPSAAALVRRIFLLRGAPSSLGDIAAVLNMEGVPTPRSGRSWYPSTVRE</sequence>
<name>A0A0P9DD84_9CHLR</name>
<evidence type="ECO:0000256" key="5">
    <source>
        <dbReference type="PROSITE-ProRule" id="PRU10137"/>
    </source>
</evidence>
<dbReference type="PANTHER" id="PTHR30461">
    <property type="entry name" value="DNA-INVERTASE FROM LAMBDOID PROPHAGE"/>
    <property type="match status" value="1"/>
</dbReference>
<evidence type="ECO:0000259" key="7">
    <source>
        <dbReference type="PROSITE" id="PS51736"/>
    </source>
</evidence>
<dbReference type="InterPro" id="IPR006119">
    <property type="entry name" value="Resolv_N"/>
</dbReference>
<evidence type="ECO:0000256" key="2">
    <source>
        <dbReference type="ARBA" id="ARBA00023125"/>
    </source>
</evidence>
<evidence type="ECO:0008006" key="11">
    <source>
        <dbReference type="Google" id="ProtNLM"/>
    </source>
</evidence>
<evidence type="ECO:0000256" key="6">
    <source>
        <dbReference type="SAM" id="MobiDB-lite"/>
    </source>
</evidence>
<dbReference type="Pfam" id="PF07508">
    <property type="entry name" value="Recombinase"/>
    <property type="match status" value="1"/>
</dbReference>
<dbReference type="InterPro" id="IPR050639">
    <property type="entry name" value="SSR_resolvase"/>
</dbReference>
<keyword evidence="1" id="KW-0229">DNA integration</keyword>
<evidence type="ECO:0000313" key="9">
    <source>
        <dbReference type="EMBL" id="KPV50630.1"/>
    </source>
</evidence>
<dbReference type="Proteomes" id="UP000050509">
    <property type="component" value="Unassembled WGS sequence"/>
</dbReference>
<dbReference type="SUPFAM" id="SSF53041">
    <property type="entry name" value="Resolvase-like"/>
    <property type="match status" value="1"/>
</dbReference>
<feature type="domain" description="Resolvase/invertase-type recombinase catalytic" evidence="7">
    <location>
        <begin position="16"/>
        <end position="165"/>
    </location>
</feature>
<dbReference type="GO" id="GO:0000150">
    <property type="term" value="F:DNA strand exchange activity"/>
    <property type="evidence" value="ECO:0007669"/>
    <property type="project" value="InterPro"/>
</dbReference>
<dbReference type="AlphaFoldDB" id="A0A0P9DD84"/>
<accession>A0A0P9DD84</accession>
<dbReference type="InterPro" id="IPR036162">
    <property type="entry name" value="Resolvase-like_N_sf"/>
</dbReference>
<dbReference type="Pfam" id="PF00239">
    <property type="entry name" value="Resolvase"/>
    <property type="match status" value="1"/>
</dbReference>
<evidence type="ECO:0000256" key="1">
    <source>
        <dbReference type="ARBA" id="ARBA00022908"/>
    </source>
</evidence>
<keyword evidence="3" id="KW-0233">DNA recombination</keyword>
<feature type="compositionally biased region" description="Basic and acidic residues" evidence="6">
    <location>
        <begin position="153"/>
        <end position="168"/>
    </location>
</feature>
<dbReference type="InterPro" id="IPR038109">
    <property type="entry name" value="DNA_bind_recomb_sf"/>
</dbReference>
<dbReference type="PROSITE" id="PS51737">
    <property type="entry name" value="RECOMBINASE_DNA_BIND"/>
    <property type="match status" value="1"/>
</dbReference>
<evidence type="ECO:0000256" key="3">
    <source>
        <dbReference type="ARBA" id="ARBA00023172"/>
    </source>
</evidence>
<evidence type="ECO:0000259" key="8">
    <source>
        <dbReference type="PROSITE" id="PS51737"/>
    </source>
</evidence>
<dbReference type="PROSITE" id="PS51736">
    <property type="entry name" value="RECOMBINASES_3"/>
    <property type="match status" value="1"/>
</dbReference>
<dbReference type="Gene3D" id="3.90.1750.20">
    <property type="entry name" value="Putative Large Serine Recombinase, Chain B, Domain 2"/>
    <property type="match status" value="1"/>
</dbReference>